<feature type="region of interest" description="Disordered" evidence="1">
    <location>
        <begin position="17"/>
        <end position="45"/>
    </location>
</feature>
<reference evidence="2" key="1">
    <citation type="journal article" date="2019" name="bioRxiv">
        <title>The Genome of the Zebra Mussel, Dreissena polymorpha: A Resource for Invasive Species Research.</title>
        <authorList>
            <person name="McCartney M.A."/>
            <person name="Auch B."/>
            <person name="Kono T."/>
            <person name="Mallez S."/>
            <person name="Zhang Y."/>
            <person name="Obille A."/>
            <person name="Becker A."/>
            <person name="Abrahante J.E."/>
            <person name="Garbe J."/>
            <person name="Badalamenti J.P."/>
            <person name="Herman A."/>
            <person name="Mangelson H."/>
            <person name="Liachko I."/>
            <person name="Sullivan S."/>
            <person name="Sone E.D."/>
            <person name="Koren S."/>
            <person name="Silverstein K.A.T."/>
            <person name="Beckman K.B."/>
            <person name="Gohl D.M."/>
        </authorList>
    </citation>
    <scope>NUCLEOTIDE SEQUENCE</scope>
    <source>
        <strain evidence="2">Duluth1</strain>
        <tissue evidence="2">Whole animal</tissue>
    </source>
</reference>
<name>A0A9D3Z0V9_DREPO</name>
<reference evidence="2" key="2">
    <citation type="submission" date="2020-11" db="EMBL/GenBank/DDBJ databases">
        <authorList>
            <person name="McCartney M.A."/>
            <person name="Auch B."/>
            <person name="Kono T."/>
            <person name="Mallez S."/>
            <person name="Becker A."/>
            <person name="Gohl D.M."/>
            <person name="Silverstein K.A.T."/>
            <person name="Koren S."/>
            <person name="Bechman K.B."/>
            <person name="Herman A."/>
            <person name="Abrahante J.E."/>
            <person name="Garbe J."/>
        </authorList>
    </citation>
    <scope>NUCLEOTIDE SEQUENCE</scope>
    <source>
        <strain evidence="2">Duluth1</strain>
        <tissue evidence="2">Whole animal</tissue>
    </source>
</reference>
<organism evidence="2 3">
    <name type="scientific">Dreissena polymorpha</name>
    <name type="common">Zebra mussel</name>
    <name type="synonym">Mytilus polymorpha</name>
    <dbReference type="NCBI Taxonomy" id="45954"/>
    <lineage>
        <taxon>Eukaryota</taxon>
        <taxon>Metazoa</taxon>
        <taxon>Spiralia</taxon>
        <taxon>Lophotrochozoa</taxon>
        <taxon>Mollusca</taxon>
        <taxon>Bivalvia</taxon>
        <taxon>Autobranchia</taxon>
        <taxon>Heteroconchia</taxon>
        <taxon>Euheterodonta</taxon>
        <taxon>Imparidentia</taxon>
        <taxon>Neoheterodontei</taxon>
        <taxon>Myida</taxon>
        <taxon>Dreissenoidea</taxon>
        <taxon>Dreissenidae</taxon>
        <taxon>Dreissena</taxon>
    </lineage>
</organism>
<comment type="caution">
    <text evidence="2">The sequence shown here is derived from an EMBL/GenBank/DDBJ whole genome shotgun (WGS) entry which is preliminary data.</text>
</comment>
<evidence type="ECO:0000313" key="2">
    <source>
        <dbReference type="EMBL" id="KAH3708606.1"/>
    </source>
</evidence>
<sequence length="111" mass="13555">MLFCRLKKEKEEERVREEQISEQLVEPRDPVTGETSTEALEREEQDKQFIRRTIREHERRAQKSKEMERCEKFESVFFKWCLYVKCVKLANIKKNIYNNSIKKNEKQIKGK</sequence>
<dbReference type="AlphaFoldDB" id="A0A9D3Z0V9"/>
<dbReference type="EMBL" id="JAIWYP010000014">
    <property type="protein sequence ID" value="KAH3708606.1"/>
    <property type="molecule type" value="Genomic_DNA"/>
</dbReference>
<keyword evidence="3" id="KW-1185">Reference proteome</keyword>
<protein>
    <submittedName>
        <fullName evidence="2">Uncharacterized protein</fullName>
    </submittedName>
</protein>
<dbReference type="Proteomes" id="UP000828390">
    <property type="component" value="Unassembled WGS sequence"/>
</dbReference>
<feature type="compositionally biased region" description="Basic and acidic residues" evidence="1">
    <location>
        <begin position="17"/>
        <end position="31"/>
    </location>
</feature>
<proteinExistence type="predicted"/>
<gene>
    <name evidence="2" type="ORF">DPMN_068061</name>
</gene>
<accession>A0A9D3Z0V9</accession>
<evidence type="ECO:0000313" key="3">
    <source>
        <dbReference type="Proteomes" id="UP000828390"/>
    </source>
</evidence>
<evidence type="ECO:0000256" key="1">
    <source>
        <dbReference type="SAM" id="MobiDB-lite"/>
    </source>
</evidence>